<dbReference type="AlphaFoldDB" id="U2ZUC5"/>
<dbReference type="OrthoDB" id="7033093at2"/>
<organism evidence="1 2">
    <name type="scientific">Aquipseudomonas alcaligenes (strain ATCC 14909 / DSM 50342 / CCUG 1425 / JCM 20561 / NBRC 14159 / NCIMB 9945 / NCTC 10367 / 1577)</name>
    <name type="common">Pseudomonas alcaligenes</name>
    <dbReference type="NCBI Taxonomy" id="1215092"/>
    <lineage>
        <taxon>Bacteria</taxon>
        <taxon>Pseudomonadati</taxon>
        <taxon>Pseudomonadota</taxon>
        <taxon>Gammaproteobacteria</taxon>
        <taxon>Pseudomonadales</taxon>
        <taxon>Pseudomonadaceae</taxon>
        <taxon>Aquipseudomonas</taxon>
    </lineage>
</organism>
<proteinExistence type="predicted"/>
<reference evidence="1" key="1">
    <citation type="submission" date="2024-09" db="EMBL/GenBank/DDBJ databases">
        <title>Whole genome shotgun sequence of Pseudomonas alcaligenes NBRC 14159.</title>
        <authorList>
            <person name="Yoshida I."/>
            <person name="Hosoyama A."/>
            <person name="Tsuchikane K."/>
            <person name="Noguchi M."/>
            <person name="Hirakata S."/>
            <person name="Ando Y."/>
            <person name="Ohji S."/>
            <person name="Yamazoe A."/>
            <person name="Yamazaki S."/>
            <person name="Fujita N."/>
        </authorList>
    </citation>
    <scope>NUCLEOTIDE SEQUENCE</scope>
    <source>
        <strain evidence="1">NBRC 14159</strain>
    </source>
</reference>
<comment type="caution">
    <text evidence="1">The sequence shown here is derived from an EMBL/GenBank/DDBJ whole genome shotgun (WGS) entry which is preliminary data.</text>
</comment>
<protein>
    <submittedName>
        <fullName evidence="1">Uncharacterized protein</fullName>
    </submittedName>
</protein>
<keyword evidence="2" id="KW-1185">Reference proteome</keyword>
<evidence type="ECO:0000313" key="2">
    <source>
        <dbReference type="Proteomes" id="UP000016560"/>
    </source>
</evidence>
<dbReference type="Proteomes" id="UP000016560">
    <property type="component" value="Unassembled WGS sequence"/>
</dbReference>
<accession>U2ZUC5</accession>
<sequence>MKGFKASAVFPIVLASLGIEVHAEPLLIQGSDKSDFSIRCEKDGKVTLEIFDLNKDDSMRIARDIYIEDQGNGRSRIIFSHGFIVARDQSTYVTAADENCSFSKRVI</sequence>
<dbReference type="RefSeq" id="WP_021702755.1">
    <property type="nucleotide sequence ID" value="NZ_BATI01000045.1"/>
</dbReference>
<name>U2ZUC5_AQUA1</name>
<evidence type="ECO:0000313" key="1">
    <source>
        <dbReference type="EMBL" id="GAD64682.1"/>
    </source>
</evidence>
<dbReference type="EMBL" id="BATI01000045">
    <property type="protein sequence ID" value="GAD64682.1"/>
    <property type="molecule type" value="Genomic_DNA"/>
</dbReference>
<gene>
    <name evidence="1" type="ORF">PA6_045_00010</name>
</gene>